<feature type="region of interest" description="Disordered" evidence="8">
    <location>
        <begin position="300"/>
        <end position="321"/>
    </location>
</feature>
<keyword evidence="4 7" id="KW-0547">Nucleotide-binding</keyword>
<feature type="compositionally biased region" description="Low complexity" evidence="8">
    <location>
        <begin position="356"/>
        <end position="373"/>
    </location>
</feature>
<keyword evidence="5" id="KW-0418">Kinase</keyword>
<evidence type="ECO:0000256" key="1">
    <source>
        <dbReference type="ARBA" id="ARBA00012513"/>
    </source>
</evidence>
<evidence type="ECO:0000313" key="12">
    <source>
        <dbReference type="Proteomes" id="UP001500467"/>
    </source>
</evidence>
<dbReference type="InterPro" id="IPR011009">
    <property type="entry name" value="Kinase-like_dom_sf"/>
</dbReference>
<feature type="domain" description="Protein kinase" evidence="10">
    <location>
        <begin position="6"/>
        <end position="261"/>
    </location>
</feature>
<evidence type="ECO:0000256" key="3">
    <source>
        <dbReference type="ARBA" id="ARBA00022679"/>
    </source>
</evidence>
<dbReference type="PROSITE" id="PS50011">
    <property type="entry name" value="PROTEIN_KINASE_DOM"/>
    <property type="match status" value="1"/>
</dbReference>
<dbReference type="SMART" id="SM00220">
    <property type="entry name" value="S_TKc"/>
    <property type="match status" value="1"/>
</dbReference>
<feature type="binding site" evidence="7">
    <location>
        <position position="35"/>
    </location>
    <ligand>
        <name>ATP</name>
        <dbReference type="ChEBI" id="CHEBI:30616"/>
    </ligand>
</feature>
<dbReference type="PANTHER" id="PTHR43289:SF6">
    <property type="entry name" value="SERINE_THREONINE-PROTEIN KINASE NEKL-3"/>
    <property type="match status" value="1"/>
</dbReference>
<dbReference type="Proteomes" id="UP001500467">
    <property type="component" value="Unassembled WGS sequence"/>
</dbReference>
<evidence type="ECO:0000256" key="8">
    <source>
        <dbReference type="SAM" id="MobiDB-lite"/>
    </source>
</evidence>
<evidence type="ECO:0000256" key="5">
    <source>
        <dbReference type="ARBA" id="ARBA00022777"/>
    </source>
</evidence>
<evidence type="ECO:0000256" key="4">
    <source>
        <dbReference type="ARBA" id="ARBA00022741"/>
    </source>
</evidence>
<organism evidence="11 12">
    <name type="scientific">Prauserella alba</name>
    <dbReference type="NCBI Taxonomy" id="176898"/>
    <lineage>
        <taxon>Bacteria</taxon>
        <taxon>Bacillati</taxon>
        <taxon>Actinomycetota</taxon>
        <taxon>Actinomycetes</taxon>
        <taxon>Pseudonocardiales</taxon>
        <taxon>Pseudonocardiaceae</taxon>
        <taxon>Prauserella</taxon>
    </lineage>
</organism>
<evidence type="ECO:0000256" key="6">
    <source>
        <dbReference type="ARBA" id="ARBA00022840"/>
    </source>
</evidence>
<dbReference type="EC" id="2.7.11.1" evidence="1"/>
<dbReference type="CDD" id="cd14014">
    <property type="entry name" value="STKc_PknB_like"/>
    <property type="match status" value="1"/>
</dbReference>
<keyword evidence="9" id="KW-0812">Transmembrane</keyword>
<keyword evidence="6 7" id="KW-0067">ATP-binding</keyword>
<dbReference type="PROSITE" id="PS00107">
    <property type="entry name" value="PROTEIN_KINASE_ATP"/>
    <property type="match status" value="1"/>
</dbReference>
<evidence type="ECO:0000256" key="7">
    <source>
        <dbReference type="PROSITE-ProRule" id="PRU10141"/>
    </source>
</evidence>
<sequence length="530" mass="55126">MIADRYRLRSRIGAGAMGVVWRAVDERLDRTVAVKQLLLPPGLNQREAETARQRAFREGRMAARLQHPNAITVYNVAEDEGQPVLVMEFLPSRSMADLLAGGRLLPPAEVARLGAQVASALGAAHAAGVVHRDVKPGNVLIAEDGTAKITDFGISRAAGDVTLTSTGLFAGTPAYLSPEAARGADPGPPSDVFSLGATLYSLVEGGPPFGTLDNEIALLHKVATSAATPPRQAGPLTGPLQAMLHQDAAERPAMVEVEAALRAVAAGAAPQLEPATVPAVAPVTAPMPATPAVAPAATTVSAAQQRPATRVGLPTVEPERPGRDRTRIALVAAAVLAAVAAGVLVSEILVRTVGASGSEAGASPGTSAPASVSRSVETPATSTRPQPSRAELEAAVARYYALVPDDADTAWGSLGPTLHAQGKEQYGEFWDGIEKVEISGGPRAVGDETVKVRLDFETTDGDRTREMHRLGMTVSAAGDPLIDTDEVLSTRDLKGKGDGGSGEGEKDEKKRENKKGEDKADEKKDEKDDE</sequence>
<feature type="region of interest" description="Disordered" evidence="8">
    <location>
        <begin position="475"/>
        <end position="530"/>
    </location>
</feature>
<protein>
    <recommendedName>
        <fullName evidence="1">non-specific serine/threonine protein kinase</fullName>
        <ecNumber evidence="1">2.7.11.1</ecNumber>
    </recommendedName>
</protein>
<gene>
    <name evidence="11" type="ORF">GCM10009675_02610</name>
</gene>
<feature type="region of interest" description="Disordered" evidence="8">
    <location>
        <begin position="356"/>
        <end position="390"/>
    </location>
</feature>
<accession>A0ABP4FMG7</accession>
<dbReference type="EMBL" id="BAAALM010000002">
    <property type="protein sequence ID" value="GAA1191695.1"/>
    <property type="molecule type" value="Genomic_DNA"/>
</dbReference>
<feature type="transmembrane region" description="Helical" evidence="9">
    <location>
        <begin position="328"/>
        <end position="350"/>
    </location>
</feature>
<name>A0ABP4FMG7_9PSEU</name>
<reference evidence="12" key="1">
    <citation type="journal article" date="2019" name="Int. J. Syst. Evol. Microbiol.">
        <title>The Global Catalogue of Microorganisms (GCM) 10K type strain sequencing project: providing services to taxonomists for standard genome sequencing and annotation.</title>
        <authorList>
            <consortium name="The Broad Institute Genomics Platform"/>
            <consortium name="The Broad Institute Genome Sequencing Center for Infectious Disease"/>
            <person name="Wu L."/>
            <person name="Ma J."/>
        </authorList>
    </citation>
    <scope>NUCLEOTIDE SEQUENCE [LARGE SCALE GENOMIC DNA]</scope>
    <source>
        <strain evidence="12">JCM 13022</strain>
    </source>
</reference>
<dbReference type="Pfam" id="PF00069">
    <property type="entry name" value="Pkinase"/>
    <property type="match status" value="1"/>
</dbReference>
<evidence type="ECO:0000256" key="2">
    <source>
        <dbReference type="ARBA" id="ARBA00022527"/>
    </source>
</evidence>
<keyword evidence="9" id="KW-1133">Transmembrane helix</keyword>
<evidence type="ECO:0000259" key="10">
    <source>
        <dbReference type="PROSITE" id="PS50011"/>
    </source>
</evidence>
<keyword evidence="2" id="KW-0723">Serine/threonine-protein kinase</keyword>
<dbReference type="SUPFAM" id="SSF56112">
    <property type="entry name" value="Protein kinase-like (PK-like)"/>
    <property type="match status" value="1"/>
</dbReference>
<dbReference type="PROSITE" id="PS00108">
    <property type="entry name" value="PROTEIN_KINASE_ST"/>
    <property type="match status" value="1"/>
</dbReference>
<dbReference type="InterPro" id="IPR000719">
    <property type="entry name" value="Prot_kinase_dom"/>
</dbReference>
<dbReference type="InterPro" id="IPR017441">
    <property type="entry name" value="Protein_kinase_ATP_BS"/>
</dbReference>
<dbReference type="PANTHER" id="PTHR43289">
    <property type="entry name" value="MITOGEN-ACTIVATED PROTEIN KINASE KINASE KINASE 20-RELATED"/>
    <property type="match status" value="1"/>
</dbReference>
<proteinExistence type="predicted"/>
<keyword evidence="3" id="KW-0808">Transferase</keyword>
<feature type="compositionally biased region" description="Polar residues" evidence="8">
    <location>
        <begin position="374"/>
        <end position="386"/>
    </location>
</feature>
<keyword evidence="9" id="KW-0472">Membrane</keyword>
<dbReference type="InterPro" id="IPR008271">
    <property type="entry name" value="Ser/Thr_kinase_AS"/>
</dbReference>
<evidence type="ECO:0000313" key="11">
    <source>
        <dbReference type="EMBL" id="GAA1191695.1"/>
    </source>
</evidence>
<dbReference type="Gene3D" id="3.30.200.20">
    <property type="entry name" value="Phosphorylase Kinase, domain 1"/>
    <property type="match status" value="1"/>
</dbReference>
<evidence type="ECO:0000256" key="9">
    <source>
        <dbReference type="SAM" id="Phobius"/>
    </source>
</evidence>
<comment type="caution">
    <text evidence="11">The sequence shown here is derived from an EMBL/GenBank/DDBJ whole genome shotgun (WGS) entry which is preliminary data.</text>
</comment>
<keyword evidence="12" id="KW-1185">Reference proteome</keyword>
<dbReference type="Gene3D" id="1.10.510.10">
    <property type="entry name" value="Transferase(Phosphotransferase) domain 1"/>
    <property type="match status" value="1"/>
</dbReference>
<feature type="compositionally biased region" description="Basic and acidic residues" evidence="8">
    <location>
        <begin position="488"/>
        <end position="530"/>
    </location>
</feature>